<dbReference type="RefSeq" id="WP_052188435.1">
    <property type="nucleotide sequence ID" value="NZ_JSEG01000030.1"/>
</dbReference>
<dbReference type="InterPro" id="IPR002934">
    <property type="entry name" value="Polymerase_NTP_transf_dom"/>
</dbReference>
<dbReference type="SUPFAM" id="SSF81301">
    <property type="entry name" value="Nucleotidyltransferase"/>
    <property type="match status" value="1"/>
</dbReference>
<gene>
    <name evidence="2" type="ORF">AWN73_16350</name>
</gene>
<proteinExistence type="predicted"/>
<dbReference type="AlphaFoldDB" id="A0A2S7F871"/>
<dbReference type="Gene3D" id="3.30.460.10">
    <property type="entry name" value="Beta Polymerase, domain 2"/>
    <property type="match status" value="1"/>
</dbReference>
<feature type="domain" description="Polymerase nucleotidyl transferase" evidence="1">
    <location>
        <begin position="21"/>
        <end position="80"/>
    </location>
</feature>
<dbReference type="GO" id="GO:0016779">
    <property type="term" value="F:nucleotidyltransferase activity"/>
    <property type="evidence" value="ECO:0007669"/>
    <property type="project" value="InterPro"/>
</dbReference>
<dbReference type="Pfam" id="PF01909">
    <property type="entry name" value="NTP_transf_2"/>
    <property type="match status" value="1"/>
</dbReference>
<sequence>MNEDSKSVMLLSNFNDSKKIYDEIVSMAVIGSYNTEYWRKDRSDIDVLILLKSIRRIEFEFELEETLLEKLKDFFSYEDIHICFLYMNEFDTDFAKEYLKSSNKVIYDFEKEIDFRLYVNKYIRNQE</sequence>
<reference evidence="2 3" key="1">
    <citation type="submission" date="2016-01" db="EMBL/GenBank/DDBJ databases">
        <title>Characterization of the Clostridium difficile lineages that are prevalent in Hong Kong and China.</title>
        <authorList>
            <person name="Kwok J.S.-L."/>
            <person name="Lam W.-Y."/>
            <person name="Ip M."/>
            <person name="Chan T.-F."/>
            <person name="Hawkey P.M."/>
            <person name="Tsui S.K.-W."/>
        </authorList>
    </citation>
    <scope>NUCLEOTIDE SEQUENCE [LARGE SCALE GENOMIC DNA]</scope>
    <source>
        <strain evidence="2 3">300064</strain>
    </source>
</reference>
<comment type="caution">
    <text evidence="2">The sequence shown here is derived from an EMBL/GenBank/DDBJ whole genome shotgun (WGS) entry which is preliminary data.</text>
</comment>
<accession>A0A2S7F871</accession>
<organism evidence="2 3">
    <name type="scientific">Clostridium butyricum</name>
    <dbReference type="NCBI Taxonomy" id="1492"/>
    <lineage>
        <taxon>Bacteria</taxon>
        <taxon>Bacillati</taxon>
        <taxon>Bacillota</taxon>
        <taxon>Clostridia</taxon>
        <taxon>Eubacteriales</taxon>
        <taxon>Clostridiaceae</taxon>
        <taxon>Clostridium</taxon>
    </lineage>
</organism>
<protein>
    <recommendedName>
        <fullName evidence="1">Polymerase nucleotidyl transferase domain-containing protein</fullName>
    </recommendedName>
</protein>
<dbReference type="InterPro" id="IPR043519">
    <property type="entry name" value="NT_sf"/>
</dbReference>
<name>A0A2S7F871_CLOBU</name>
<dbReference type="EMBL" id="LRDH01000121">
    <property type="protein sequence ID" value="PPV13444.1"/>
    <property type="molecule type" value="Genomic_DNA"/>
</dbReference>
<evidence type="ECO:0000259" key="1">
    <source>
        <dbReference type="Pfam" id="PF01909"/>
    </source>
</evidence>
<evidence type="ECO:0000313" key="2">
    <source>
        <dbReference type="EMBL" id="PPV13444.1"/>
    </source>
</evidence>
<dbReference type="Proteomes" id="UP000238081">
    <property type="component" value="Unassembled WGS sequence"/>
</dbReference>
<evidence type="ECO:0000313" key="3">
    <source>
        <dbReference type="Proteomes" id="UP000238081"/>
    </source>
</evidence>